<name>A0A8J2UFX2_9BACT</name>
<dbReference type="EMBL" id="BMJC01000004">
    <property type="protein sequence ID" value="GGB12393.1"/>
    <property type="molecule type" value="Genomic_DNA"/>
</dbReference>
<reference evidence="1" key="2">
    <citation type="submission" date="2020-09" db="EMBL/GenBank/DDBJ databases">
        <authorList>
            <person name="Sun Q."/>
            <person name="Zhou Y."/>
        </authorList>
    </citation>
    <scope>NUCLEOTIDE SEQUENCE</scope>
    <source>
        <strain evidence="1">CGMCC 1.15448</strain>
    </source>
</reference>
<dbReference type="InterPro" id="IPR025563">
    <property type="entry name" value="DUF4286"/>
</dbReference>
<sequence>MIVYNITCKVRWEIMEGWLTWQLEEQIPATLKTGLFDNYQLYRLLEQDEEEGPTFVIQFFTSDVERYQQFVIGFAPALQKAGWEKWGDGFIAFRTLMELL</sequence>
<comment type="caution">
    <text evidence="1">The sequence shown here is derived from an EMBL/GenBank/DDBJ whole genome shotgun (WGS) entry which is preliminary data.</text>
</comment>
<dbReference type="Pfam" id="PF14114">
    <property type="entry name" value="DUF4286"/>
    <property type="match status" value="1"/>
</dbReference>
<proteinExistence type="predicted"/>
<dbReference type="AlphaFoldDB" id="A0A8J2UFX2"/>
<keyword evidence="2" id="KW-1185">Reference proteome</keyword>
<accession>A0A8J2UFX2</accession>
<evidence type="ECO:0000313" key="1">
    <source>
        <dbReference type="EMBL" id="GGB12393.1"/>
    </source>
</evidence>
<dbReference type="Proteomes" id="UP000607559">
    <property type="component" value="Unassembled WGS sequence"/>
</dbReference>
<evidence type="ECO:0000313" key="2">
    <source>
        <dbReference type="Proteomes" id="UP000607559"/>
    </source>
</evidence>
<protein>
    <recommendedName>
        <fullName evidence="3">DUF4286 family protein</fullName>
    </recommendedName>
</protein>
<evidence type="ECO:0008006" key="3">
    <source>
        <dbReference type="Google" id="ProtNLM"/>
    </source>
</evidence>
<reference evidence="1" key="1">
    <citation type="journal article" date="2014" name="Int. J. Syst. Evol. Microbiol.">
        <title>Complete genome sequence of Corynebacterium casei LMG S-19264T (=DSM 44701T), isolated from a smear-ripened cheese.</title>
        <authorList>
            <consortium name="US DOE Joint Genome Institute (JGI-PGF)"/>
            <person name="Walter F."/>
            <person name="Albersmeier A."/>
            <person name="Kalinowski J."/>
            <person name="Ruckert C."/>
        </authorList>
    </citation>
    <scope>NUCLEOTIDE SEQUENCE</scope>
    <source>
        <strain evidence="1">CGMCC 1.15448</strain>
    </source>
</reference>
<gene>
    <name evidence="1" type="ORF">GCM10011511_40000</name>
</gene>
<organism evidence="1 2">
    <name type="scientific">Puia dinghuensis</name>
    <dbReference type="NCBI Taxonomy" id="1792502"/>
    <lineage>
        <taxon>Bacteria</taxon>
        <taxon>Pseudomonadati</taxon>
        <taxon>Bacteroidota</taxon>
        <taxon>Chitinophagia</taxon>
        <taxon>Chitinophagales</taxon>
        <taxon>Chitinophagaceae</taxon>
        <taxon>Puia</taxon>
    </lineage>
</organism>
<dbReference type="RefSeq" id="WP_188935014.1">
    <property type="nucleotide sequence ID" value="NZ_BMJC01000004.1"/>
</dbReference>